<comment type="caution">
    <text evidence="1">The sequence shown here is derived from an EMBL/GenBank/DDBJ whole genome shotgun (WGS) entry which is preliminary data.</text>
</comment>
<dbReference type="AlphaFoldDB" id="A0A7C0U715"/>
<proteinExistence type="predicted"/>
<dbReference type="Proteomes" id="UP000885690">
    <property type="component" value="Unassembled WGS sequence"/>
</dbReference>
<organism evidence="1">
    <name type="scientific">Thermosulfidibacter takaii</name>
    <dbReference type="NCBI Taxonomy" id="412593"/>
    <lineage>
        <taxon>Bacteria</taxon>
        <taxon>Pseudomonadati</taxon>
        <taxon>Thermosulfidibacterota</taxon>
        <taxon>Thermosulfidibacteria</taxon>
        <taxon>Thermosulfidibacterales</taxon>
        <taxon>Thermosulfidibacteraceae</taxon>
    </lineage>
</organism>
<sequence length="262" mass="29991">MAEKGTALVFELKGEILPEFVRLKDLAELLANIERLFLPIIYRDYPDLRKKEERVLISLTEVSKGSVKVPLRSPFTSVLLAAYSFLALVIENKDYRRLPPSSMKSLKEIADFSRKYNAQSFIMSDDPQRPVVELPSSDQLKDGPIIRGKTTVYGRILRVGGKTKPTLMIETLDGRTFFCDVTQEQARELASRLYKMVSLKGLATWDYHTRKIASFKIEDIKPFGDKKFTVALKEISNQIGHYFDDVDDVVDFVTRLRKGEFL</sequence>
<name>A0A7C0U715_9BACT</name>
<gene>
    <name evidence="1" type="ORF">ENF32_06035</name>
</gene>
<accession>A0A7C0U715</accession>
<dbReference type="EMBL" id="DQWS01000227">
    <property type="protein sequence ID" value="HDD53607.1"/>
    <property type="molecule type" value="Genomic_DNA"/>
</dbReference>
<evidence type="ECO:0000313" key="1">
    <source>
        <dbReference type="EMBL" id="HDD53607.1"/>
    </source>
</evidence>
<reference evidence="1" key="1">
    <citation type="journal article" date="2020" name="mSystems">
        <title>Genome- and Community-Level Interaction Insights into Carbon Utilization and Element Cycling Functions of Hydrothermarchaeota in Hydrothermal Sediment.</title>
        <authorList>
            <person name="Zhou Z."/>
            <person name="Liu Y."/>
            <person name="Xu W."/>
            <person name="Pan J."/>
            <person name="Luo Z.H."/>
            <person name="Li M."/>
        </authorList>
    </citation>
    <scope>NUCLEOTIDE SEQUENCE [LARGE SCALE GENOMIC DNA]</scope>
    <source>
        <strain evidence="1">HyVt-115</strain>
    </source>
</reference>
<protein>
    <submittedName>
        <fullName evidence="1">Uncharacterized protein</fullName>
    </submittedName>
</protein>